<dbReference type="EMBL" id="JASBWV010000004">
    <property type="protein sequence ID" value="KAJ9126599.1"/>
    <property type="molecule type" value="Genomic_DNA"/>
</dbReference>
<name>A0ACC2XTA1_9TREE</name>
<reference evidence="1" key="1">
    <citation type="submission" date="2023-04" db="EMBL/GenBank/DDBJ databases">
        <title>Draft Genome sequencing of Naganishia species isolated from polar environments using Oxford Nanopore Technology.</title>
        <authorList>
            <person name="Leo P."/>
            <person name="Venkateswaran K."/>
        </authorList>
    </citation>
    <scope>NUCLEOTIDE SEQUENCE</scope>
    <source>
        <strain evidence="1">DBVPG 5303</strain>
    </source>
</reference>
<evidence type="ECO:0000313" key="1">
    <source>
        <dbReference type="EMBL" id="KAJ9126599.1"/>
    </source>
</evidence>
<accession>A0ACC2XTA1</accession>
<protein>
    <submittedName>
        <fullName evidence="1">Uncharacterized protein</fullName>
    </submittedName>
</protein>
<comment type="caution">
    <text evidence="1">The sequence shown here is derived from an EMBL/GenBank/DDBJ whole genome shotgun (WGS) entry which is preliminary data.</text>
</comment>
<evidence type="ECO:0000313" key="2">
    <source>
        <dbReference type="Proteomes" id="UP001234202"/>
    </source>
</evidence>
<proteinExistence type="predicted"/>
<gene>
    <name evidence="1" type="ORF">QFC24_001628</name>
</gene>
<sequence>MTIKSDDTPHKQDSAAPPSYAAAVAQSGPSSSRSQPPPPQAVTRTLSLPGEEHSHLTAQSVRGYRGHDHALGRRDPEAQWFPPTSEREVKSRARKRFFIAFLWAFAIYTLLG</sequence>
<keyword evidence="2" id="KW-1185">Reference proteome</keyword>
<dbReference type="Proteomes" id="UP001234202">
    <property type="component" value="Unassembled WGS sequence"/>
</dbReference>
<organism evidence="1 2">
    <name type="scientific">Naganishia onofrii</name>
    <dbReference type="NCBI Taxonomy" id="1851511"/>
    <lineage>
        <taxon>Eukaryota</taxon>
        <taxon>Fungi</taxon>
        <taxon>Dikarya</taxon>
        <taxon>Basidiomycota</taxon>
        <taxon>Agaricomycotina</taxon>
        <taxon>Tremellomycetes</taxon>
        <taxon>Filobasidiales</taxon>
        <taxon>Filobasidiaceae</taxon>
        <taxon>Naganishia</taxon>
    </lineage>
</organism>